<dbReference type="PIRSF" id="PIRSF016496">
    <property type="entry name" value="Kin_FomA"/>
    <property type="match status" value="1"/>
</dbReference>
<evidence type="ECO:0000256" key="2">
    <source>
        <dbReference type="ARBA" id="ARBA00012908"/>
    </source>
</evidence>
<dbReference type="CDD" id="cd04241">
    <property type="entry name" value="AAK_FomA-like"/>
    <property type="match status" value="1"/>
</dbReference>
<comment type="similarity">
    <text evidence="1 10">Belongs to the isopentenyl phosphate kinase family.</text>
</comment>
<dbReference type="SUPFAM" id="SSF53633">
    <property type="entry name" value="Carbamate kinase-like"/>
    <property type="match status" value="1"/>
</dbReference>
<dbReference type="Pfam" id="PF00696">
    <property type="entry name" value="AA_kinase"/>
    <property type="match status" value="1"/>
</dbReference>
<evidence type="ECO:0000256" key="7">
    <source>
        <dbReference type="ARBA" id="ARBA00022840"/>
    </source>
</evidence>
<evidence type="ECO:0000313" key="14">
    <source>
        <dbReference type="EMBL" id="OKY77129.1"/>
    </source>
</evidence>
<comment type="catalytic activity">
    <reaction evidence="9 10">
        <text>isopentenyl phosphate + ATP = isopentenyl diphosphate + ADP</text>
        <dbReference type="Rhea" id="RHEA:33963"/>
        <dbReference type="ChEBI" id="CHEBI:30616"/>
        <dbReference type="ChEBI" id="CHEBI:65078"/>
        <dbReference type="ChEBI" id="CHEBI:128769"/>
        <dbReference type="ChEBI" id="CHEBI:456216"/>
        <dbReference type="EC" id="2.7.4.26"/>
    </reaction>
</comment>
<dbReference type="GO" id="GO:0016114">
    <property type="term" value="P:terpenoid biosynthetic process"/>
    <property type="evidence" value="ECO:0007669"/>
    <property type="project" value="TreeGrafter"/>
</dbReference>
<evidence type="ECO:0000256" key="8">
    <source>
        <dbReference type="ARBA" id="ARBA00023229"/>
    </source>
</evidence>
<evidence type="ECO:0000256" key="5">
    <source>
        <dbReference type="ARBA" id="ARBA00022741"/>
    </source>
</evidence>
<evidence type="ECO:0000313" key="15">
    <source>
        <dbReference type="Proteomes" id="UP000185744"/>
    </source>
</evidence>
<evidence type="ECO:0000256" key="6">
    <source>
        <dbReference type="ARBA" id="ARBA00022777"/>
    </source>
</evidence>
<dbReference type="NCBIfam" id="NF040647">
    <property type="entry name" value="IPPK_Arch"/>
    <property type="match status" value="1"/>
</dbReference>
<reference evidence="14" key="1">
    <citation type="submission" date="2016-12" db="EMBL/GenBank/DDBJ databases">
        <title>Discovery of methanogenic haloarchaea.</title>
        <authorList>
            <person name="Sorokin D.Y."/>
            <person name="Makarova K.S."/>
            <person name="Abbas B."/>
            <person name="Ferrer M."/>
            <person name="Golyshin P.N."/>
        </authorList>
    </citation>
    <scope>NUCLEOTIDE SEQUENCE [LARGE SCALE GENOMIC DNA]</scope>
    <source>
        <strain evidence="14">HMET1</strain>
    </source>
</reference>
<dbReference type="PANTHER" id="PTHR43654:SF1">
    <property type="entry name" value="ISOPENTENYL PHOSPHATE KINASE"/>
    <property type="match status" value="1"/>
</dbReference>
<evidence type="ECO:0000256" key="12">
    <source>
        <dbReference type="PIRSR" id="PIRSR016496-2"/>
    </source>
</evidence>
<keyword evidence="7 10" id="KW-0067">ATP-binding</keyword>
<evidence type="ECO:0000256" key="10">
    <source>
        <dbReference type="PIRNR" id="PIRNR016496"/>
    </source>
</evidence>
<dbReference type="GO" id="GO:0005829">
    <property type="term" value="C:cytosol"/>
    <property type="evidence" value="ECO:0007669"/>
    <property type="project" value="TreeGrafter"/>
</dbReference>
<gene>
    <name evidence="14" type="ORF">BTN85_1775</name>
</gene>
<protein>
    <recommendedName>
        <fullName evidence="3 10">Isopentenyl phosphate kinase</fullName>
        <shortName evidence="10">IPK</shortName>
        <ecNumber evidence="2 10">2.7.4.26</ecNumber>
    </recommendedName>
</protein>
<name>A0A1Q6DRY0_METT1</name>
<dbReference type="STRING" id="1903181.BTN85_1775"/>
<dbReference type="Gene3D" id="3.40.1160.10">
    <property type="entry name" value="Acetylglutamate kinase-like"/>
    <property type="match status" value="1"/>
</dbReference>
<keyword evidence="4 10" id="KW-0808">Transferase</keyword>
<evidence type="ECO:0000256" key="3">
    <source>
        <dbReference type="ARBA" id="ARBA00017267"/>
    </source>
</evidence>
<keyword evidence="15" id="KW-1185">Reference proteome</keyword>
<dbReference type="EMBL" id="MSDW01000002">
    <property type="protein sequence ID" value="OKY77129.1"/>
    <property type="molecule type" value="Genomic_DNA"/>
</dbReference>
<feature type="binding site" evidence="11">
    <location>
        <position position="208"/>
    </location>
    <ligand>
        <name>ATP</name>
        <dbReference type="ChEBI" id="CHEBI:30616"/>
    </ligand>
</feature>
<dbReference type="GO" id="GO:0016301">
    <property type="term" value="F:kinase activity"/>
    <property type="evidence" value="ECO:0007669"/>
    <property type="project" value="UniProtKB-KW"/>
</dbReference>
<keyword evidence="6 10" id="KW-0418">Kinase</keyword>
<feature type="binding site" evidence="11">
    <location>
        <position position="204"/>
    </location>
    <ligand>
        <name>ATP</name>
        <dbReference type="ChEBI" id="CHEBI:30616"/>
    </ligand>
</feature>
<feature type="binding site" evidence="11">
    <location>
        <begin position="5"/>
        <end position="9"/>
    </location>
    <ligand>
        <name>ATP</name>
        <dbReference type="ChEBI" id="CHEBI:30616"/>
    </ligand>
</feature>
<evidence type="ECO:0000256" key="11">
    <source>
        <dbReference type="PIRSR" id="PIRSR016496-1"/>
    </source>
</evidence>
<dbReference type="EC" id="2.7.4.26" evidence="2 10"/>
<dbReference type="InParanoid" id="A0A1Q6DRY0"/>
<feature type="binding site" evidence="11">
    <location>
        <position position="47"/>
    </location>
    <ligand>
        <name>substrate</name>
    </ligand>
</feature>
<dbReference type="AlphaFoldDB" id="A0A1Q6DRY0"/>
<feature type="site" description="Transition state stabilizer" evidence="12">
    <location>
        <position position="14"/>
    </location>
</feature>
<feature type="binding site" evidence="11">
    <location>
        <position position="48"/>
    </location>
    <ligand>
        <name>ATP</name>
        <dbReference type="ChEBI" id="CHEBI:30616"/>
    </ligand>
</feature>
<feature type="binding site" evidence="11">
    <location>
        <position position="52"/>
    </location>
    <ligand>
        <name>substrate</name>
    </ligand>
</feature>
<keyword evidence="8" id="KW-0414">Isoprene biosynthesis</keyword>
<dbReference type="GO" id="GO:0102043">
    <property type="term" value="F:isopentenyl phosphate kinase activity"/>
    <property type="evidence" value="ECO:0007669"/>
    <property type="project" value="UniProtKB-EC"/>
</dbReference>
<dbReference type="PANTHER" id="PTHR43654">
    <property type="entry name" value="GLUTAMATE 5-KINASE"/>
    <property type="match status" value="1"/>
</dbReference>
<evidence type="ECO:0000259" key="13">
    <source>
        <dbReference type="Pfam" id="PF00696"/>
    </source>
</evidence>
<organism evidence="14 15">
    <name type="scientific">Methanohalarchaeum thermophilum</name>
    <dbReference type="NCBI Taxonomy" id="1903181"/>
    <lineage>
        <taxon>Archaea</taxon>
        <taxon>Methanobacteriati</taxon>
        <taxon>Methanobacteriota</taxon>
        <taxon>Methanonatronarchaeia</taxon>
        <taxon>Methanonatronarchaeales</taxon>
        <taxon>Methanonatronarchaeaceae</taxon>
        <taxon>Candidatus Methanohalarchaeum</taxon>
    </lineage>
</organism>
<dbReference type="GO" id="GO:0005524">
    <property type="term" value="F:ATP binding"/>
    <property type="evidence" value="ECO:0007669"/>
    <property type="project" value="UniProtKB-KW"/>
</dbReference>
<keyword evidence="5 10" id="KW-0547">Nucleotide-binding</keyword>
<feature type="domain" description="Aspartate/glutamate/uridylate kinase" evidence="13">
    <location>
        <begin position="2"/>
        <end position="214"/>
    </location>
</feature>
<accession>A0A1Q6DRY0</accession>
<comment type="function">
    <text evidence="10">Catalyzes the formation of isopentenyl diphosphate (IPP), the building block of all isoprenoids.</text>
</comment>
<evidence type="ECO:0000256" key="4">
    <source>
        <dbReference type="ARBA" id="ARBA00022679"/>
    </source>
</evidence>
<evidence type="ECO:0000256" key="1">
    <source>
        <dbReference type="ARBA" id="ARBA00010540"/>
    </source>
</evidence>
<sequence>MKIIKIGGSLITDKDSYKTPDTHEINRIAREISKGINSDRLILIHGAGSFGHPLVKKFKLNKKSTNKDLFSILKVQDSVRELNRLFKDSLNKEKIPAYTIHPSSITRTENGEIIDLELNTIRQALKEGYIPLLYGDMVLDTKNRASVLSGDRLVSFLAQELKPNKVGMATTTPVLDKNNQKIDLITQTDLENIGESNSTDVTGGMLNKVNELLKTRAKSYIFNAKKRKALEKFIKGKNIGTEVEYDDKGKKT</sequence>
<dbReference type="Proteomes" id="UP000185744">
    <property type="component" value="Unassembled WGS sequence"/>
</dbReference>
<comment type="subunit">
    <text evidence="10">Homodimer.</text>
</comment>
<feature type="binding site" evidence="11">
    <location>
        <position position="150"/>
    </location>
    <ligand>
        <name>substrate</name>
    </ligand>
</feature>
<comment type="caution">
    <text evidence="14">The sequence shown here is derived from an EMBL/GenBank/DDBJ whole genome shotgun (WGS) entry which is preliminary data.</text>
</comment>
<dbReference type="InterPro" id="IPR024192">
    <property type="entry name" value="Fosfomycin_R_FomA-type"/>
</dbReference>
<dbReference type="InterPro" id="IPR001048">
    <property type="entry name" value="Asp/Glu/Uridylate_kinase"/>
</dbReference>
<dbReference type="InterPro" id="IPR036393">
    <property type="entry name" value="AceGlu_kinase-like_sf"/>
</dbReference>
<proteinExistence type="inferred from homology"/>
<evidence type="ECO:0000256" key="9">
    <source>
        <dbReference type="ARBA" id="ARBA00049063"/>
    </source>
</evidence>
<dbReference type="FunCoup" id="A0A1Q6DRY0">
    <property type="interactions" value="34"/>
</dbReference>